<gene>
    <name evidence="2" type="ORF">MNBD_IGNAVI01-3212</name>
</gene>
<dbReference type="InterPro" id="IPR008640">
    <property type="entry name" value="Adhesin_Head_dom"/>
</dbReference>
<dbReference type="GO" id="GO:0019867">
    <property type="term" value="C:outer membrane"/>
    <property type="evidence" value="ECO:0007669"/>
    <property type="project" value="InterPro"/>
</dbReference>
<protein>
    <submittedName>
        <fullName evidence="2">Phage tail fibers</fullName>
    </submittedName>
</protein>
<name>A0A3B1CDM1_9ZZZZ</name>
<dbReference type="CDD" id="cd12820">
    <property type="entry name" value="LbR_YadA-like"/>
    <property type="match status" value="1"/>
</dbReference>
<organism evidence="2">
    <name type="scientific">hydrothermal vent metagenome</name>
    <dbReference type="NCBI Taxonomy" id="652676"/>
    <lineage>
        <taxon>unclassified sequences</taxon>
        <taxon>metagenomes</taxon>
        <taxon>ecological metagenomes</taxon>
    </lineage>
</organism>
<sequence>MRRIKVLLFLILLLFTYVSLLAQVPQTISYQGVLTDNEDNPVSDGDYNILFALYDVATDGTILWTETQNVPVTNGIFNVILGKVSPLDISFADQYWLGVSIEGGSELTPRTELTSSAYSLNTKSIPDSIVTAKKVADGTLVKSINSLTDSITLSAGNNVSITENGNIITISSTGGGTLGDNLGNHTATQNINLNGHYLSGNGEDKGIFVGSNGNVGFGTSNPLVKLSLGTDLTPQKLALFDGIDDFYGFGVDWGRITFYANNSEKMSLNDNGNLGIGTPAPEQKLHVDKGNILVKGTNSFQTTDDEAIVMLGDNNNYIEGVWGYGVKIGVYGVSDAALAIRAGNGNVGIGTLTPRGNLHVSGNSGVLFEGTSSEGTIPKEGAGTRMMWYPKKAAFRAGYVNDTEWDDANIGYYSSAMGYSSKASGGYSTAMGESIASSTHTTAVGKSTASGAYSTAMGESTASGGNSTAVGKSTVSGSFSTAMGASYAENDYSTASGNSLATGYYSTAMGTSQASGRFSTAMGYSKAESYACTAIGQHNVGGGDPENWVASDPLFEIGNGISDSYTSNAVTVLKNGNVGIGTTTPSRTFFVTGDAGGTTSWYNDSDKRLKKNIKTIPNALDKVKELRGVNYKWRN</sequence>
<dbReference type="Gene3D" id="2.150.10.10">
    <property type="entry name" value="Serralysin-like metalloprotease, C-terminal"/>
    <property type="match status" value="1"/>
</dbReference>
<dbReference type="InterPro" id="IPR030392">
    <property type="entry name" value="S74_ICA"/>
</dbReference>
<dbReference type="PROSITE" id="PS51688">
    <property type="entry name" value="ICA"/>
    <property type="match status" value="1"/>
</dbReference>
<proteinExistence type="predicted"/>
<evidence type="ECO:0000313" key="2">
    <source>
        <dbReference type="EMBL" id="VAX14907.1"/>
    </source>
</evidence>
<feature type="domain" description="Peptidase S74" evidence="1">
    <location>
        <begin position="605"/>
        <end position="635"/>
    </location>
</feature>
<dbReference type="AlphaFoldDB" id="A0A3B1CDM1"/>
<accession>A0A3B1CDM1</accession>
<dbReference type="SUPFAM" id="SSF101967">
    <property type="entry name" value="Adhesin YadA, collagen-binding domain"/>
    <property type="match status" value="1"/>
</dbReference>
<evidence type="ECO:0000259" key="1">
    <source>
        <dbReference type="PROSITE" id="PS51688"/>
    </source>
</evidence>
<dbReference type="EMBL" id="UOGD01000001">
    <property type="protein sequence ID" value="VAX14907.1"/>
    <property type="molecule type" value="Genomic_DNA"/>
</dbReference>
<dbReference type="Pfam" id="PF13884">
    <property type="entry name" value="Peptidase_S74"/>
    <property type="match status" value="1"/>
</dbReference>
<feature type="non-terminal residue" evidence="2">
    <location>
        <position position="635"/>
    </location>
</feature>
<dbReference type="InterPro" id="IPR011049">
    <property type="entry name" value="Serralysin-like_metalloprot_C"/>
</dbReference>
<reference evidence="2" key="1">
    <citation type="submission" date="2018-06" db="EMBL/GenBank/DDBJ databases">
        <authorList>
            <person name="Zhirakovskaya E."/>
        </authorList>
    </citation>
    <scope>NUCLEOTIDE SEQUENCE</scope>
</reference>
<dbReference type="Pfam" id="PF05658">
    <property type="entry name" value="YadA_head"/>
    <property type="match status" value="3"/>
</dbReference>